<gene>
    <name evidence="5" type="ORF">FHX41_6169</name>
</gene>
<reference evidence="5 6" key="1">
    <citation type="submission" date="2019-06" db="EMBL/GenBank/DDBJ databases">
        <title>Sequencing the genomes of 1000 actinobacteria strains.</title>
        <authorList>
            <person name="Klenk H.-P."/>
        </authorList>
    </citation>
    <scope>NUCLEOTIDE SEQUENCE [LARGE SCALE GENOMIC DNA]</scope>
    <source>
        <strain evidence="5 6">DSM 45043</strain>
    </source>
</reference>
<dbReference type="GO" id="GO:0016829">
    <property type="term" value="F:lyase activity"/>
    <property type="evidence" value="ECO:0007669"/>
    <property type="project" value="UniProtKB-KW"/>
</dbReference>
<comment type="caution">
    <text evidence="5">The sequence shown here is derived from an EMBL/GenBank/DDBJ whole genome shotgun (WGS) entry which is preliminary data.</text>
</comment>
<dbReference type="Proteomes" id="UP000316706">
    <property type="component" value="Unassembled WGS sequence"/>
</dbReference>
<dbReference type="EMBL" id="VFPO01000001">
    <property type="protein sequence ID" value="TQM72369.1"/>
    <property type="molecule type" value="Genomic_DNA"/>
</dbReference>
<dbReference type="Gene3D" id="3.20.20.60">
    <property type="entry name" value="Phosphoenolpyruvate-binding domains"/>
    <property type="match status" value="1"/>
</dbReference>
<evidence type="ECO:0000313" key="6">
    <source>
        <dbReference type="Proteomes" id="UP000316706"/>
    </source>
</evidence>
<evidence type="ECO:0000313" key="5">
    <source>
        <dbReference type="EMBL" id="TQM72369.1"/>
    </source>
</evidence>
<keyword evidence="3" id="KW-0460">Magnesium</keyword>
<dbReference type="AlphaFoldDB" id="A0A543IP82"/>
<comment type="cofactor">
    <cofactor evidence="1">
        <name>Mg(2+)</name>
        <dbReference type="ChEBI" id="CHEBI:18420"/>
    </cofactor>
</comment>
<dbReference type="PANTHER" id="PTHR32308">
    <property type="entry name" value="LYASE BETA SUBUNIT, PUTATIVE (AFU_ORTHOLOGUE AFUA_4G13030)-RELATED"/>
    <property type="match status" value="1"/>
</dbReference>
<dbReference type="GO" id="GO:0006107">
    <property type="term" value="P:oxaloacetate metabolic process"/>
    <property type="evidence" value="ECO:0007669"/>
    <property type="project" value="TreeGrafter"/>
</dbReference>
<feature type="domain" description="HpcH/HpaI aldolase/citrate lyase" evidence="4">
    <location>
        <begin position="2"/>
        <end position="86"/>
    </location>
</feature>
<evidence type="ECO:0000259" key="4">
    <source>
        <dbReference type="Pfam" id="PF03328"/>
    </source>
</evidence>
<keyword evidence="6" id="KW-1185">Reference proteome</keyword>
<proteinExistence type="predicted"/>
<accession>A0A543IP82</accession>
<evidence type="ECO:0000256" key="3">
    <source>
        <dbReference type="ARBA" id="ARBA00022842"/>
    </source>
</evidence>
<dbReference type="GO" id="GO:0000287">
    <property type="term" value="F:magnesium ion binding"/>
    <property type="evidence" value="ECO:0007669"/>
    <property type="project" value="TreeGrafter"/>
</dbReference>
<dbReference type="InterPro" id="IPR015813">
    <property type="entry name" value="Pyrv/PenolPyrv_kinase-like_dom"/>
</dbReference>
<evidence type="ECO:0000256" key="2">
    <source>
        <dbReference type="ARBA" id="ARBA00022723"/>
    </source>
</evidence>
<feature type="non-terminal residue" evidence="5">
    <location>
        <position position="1"/>
    </location>
</feature>
<keyword evidence="2" id="KW-0479">Metal-binding</keyword>
<name>A0A543IP82_9ACTN</name>
<dbReference type="Pfam" id="PF03328">
    <property type="entry name" value="HpcH_HpaI"/>
    <property type="match status" value="1"/>
</dbReference>
<dbReference type="PANTHER" id="PTHR32308:SF10">
    <property type="entry name" value="CITRATE LYASE SUBUNIT BETA"/>
    <property type="match status" value="1"/>
</dbReference>
<sequence>KIARAPRVHRLQIGEVDLAADAGLDPGPDESELTFVRCMTVLASAAAGIHPPVGPVSRITADPGALAESTERVRRLGFVGRACIHPAQIPVVHQVFTPAAREIERAEDVLARYEAAAAAGSGVVLDADGRLIDPAVIRLARRTLALAGPGPDHGKK</sequence>
<keyword evidence="5" id="KW-0456">Lyase</keyword>
<dbReference type="SUPFAM" id="SSF51621">
    <property type="entry name" value="Phosphoenolpyruvate/pyruvate domain"/>
    <property type="match status" value="1"/>
</dbReference>
<dbReference type="RefSeq" id="WP_185759069.1">
    <property type="nucleotide sequence ID" value="NZ_VFPO01000001.1"/>
</dbReference>
<protein>
    <submittedName>
        <fullName evidence="5">HpcH/HpaI aldolase/citrate lyase family protein</fullName>
    </submittedName>
</protein>
<dbReference type="InterPro" id="IPR040442">
    <property type="entry name" value="Pyrv_kinase-like_dom_sf"/>
</dbReference>
<evidence type="ECO:0000256" key="1">
    <source>
        <dbReference type="ARBA" id="ARBA00001946"/>
    </source>
</evidence>
<dbReference type="InterPro" id="IPR005000">
    <property type="entry name" value="Aldolase/citrate-lyase_domain"/>
</dbReference>
<organism evidence="5 6">
    <name type="scientific">Actinomadura hallensis</name>
    <dbReference type="NCBI Taxonomy" id="337895"/>
    <lineage>
        <taxon>Bacteria</taxon>
        <taxon>Bacillati</taxon>
        <taxon>Actinomycetota</taxon>
        <taxon>Actinomycetes</taxon>
        <taxon>Streptosporangiales</taxon>
        <taxon>Thermomonosporaceae</taxon>
        <taxon>Actinomadura</taxon>
    </lineage>
</organism>